<dbReference type="HOGENOM" id="CLU_066440_0_0_7"/>
<dbReference type="InterPro" id="IPR027417">
    <property type="entry name" value="P-loop_NTPase"/>
</dbReference>
<dbReference type="NCBIfam" id="TIGR04249">
    <property type="entry name" value="SCM_chp_ScmC"/>
    <property type="match status" value="1"/>
</dbReference>
<dbReference type="STRING" id="706587.Desti_5307"/>
<reference evidence="2" key="1">
    <citation type="submission" date="2012-06" db="EMBL/GenBank/DDBJ databases">
        <title>Complete sequence of chromosome of Desulfomonile tiedjei DSM 6799.</title>
        <authorList>
            <person name="Lucas S."/>
            <person name="Copeland A."/>
            <person name="Lapidus A."/>
            <person name="Glavina del Rio T."/>
            <person name="Dalin E."/>
            <person name="Tice H."/>
            <person name="Bruce D."/>
            <person name="Goodwin L."/>
            <person name="Pitluck S."/>
            <person name="Peters L."/>
            <person name="Ovchinnikova G."/>
            <person name="Zeytun A."/>
            <person name="Lu M."/>
            <person name="Kyrpides N."/>
            <person name="Mavromatis K."/>
            <person name="Ivanova N."/>
            <person name="Brettin T."/>
            <person name="Detter J.C."/>
            <person name="Han C."/>
            <person name="Larimer F."/>
            <person name="Land M."/>
            <person name="Hauser L."/>
            <person name="Markowitz V."/>
            <person name="Cheng J.-F."/>
            <person name="Hugenholtz P."/>
            <person name="Woyke T."/>
            <person name="Wu D."/>
            <person name="Spring S."/>
            <person name="Schroeder M."/>
            <person name="Brambilla E."/>
            <person name="Klenk H.-P."/>
            <person name="Eisen J.A."/>
        </authorList>
    </citation>
    <scope>NUCLEOTIDE SEQUENCE [LARGE SCALE GENOMIC DNA]</scope>
    <source>
        <strain evidence="2">ATCC 49306 / DSM 6799 / DCB-1</strain>
    </source>
</reference>
<evidence type="ECO:0000313" key="2">
    <source>
        <dbReference type="Proteomes" id="UP000006055"/>
    </source>
</evidence>
<dbReference type="RefSeq" id="WP_014812995.1">
    <property type="nucleotide sequence ID" value="NC_018025.1"/>
</dbReference>
<name>I4CEA5_DESTA</name>
<gene>
    <name evidence="1" type="ordered locus">Desti_5307</name>
</gene>
<dbReference type="eggNOG" id="ENOG5033WSA">
    <property type="taxonomic scope" value="Bacteria"/>
</dbReference>
<proteinExistence type="predicted"/>
<dbReference type="InterPro" id="IPR026343">
    <property type="entry name" value="SCM_chp_ScmC"/>
</dbReference>
<evidence type="ECO:0008006" key="3">
    <source>
        <dbReference type="Google" id="ProtNLM"/>
    </source>
</evidence>
<protein>
    <recommendedName>
        <fullName evidence="3">SynChlorMet cassette protein ScmC</fullName>
    </recommendedName>
</protein>
<dbReference type="KEGG" id="dti:Desti_5307"/>
<dbReference type="AlphaFoldDB" id="I4CEA5"/>
<dbReference type="EMBL" id="CP003360">
    <property type="protein sequence ID" value="AFM27896.1"/>
    <property type="molecule type" value="Genomic_DNA"/>
</dbReference>
<accession>I4CEA5</accession>
<dbReference type="Gene3D" id="3.40.50.300">
    <property type="entry name" value="P-loop containing nucleotide triphosphate hydrolases"/>
    <property type="match status" value="1"/>
</dbReference>
<evidence type="ECO:0000313" key="1">
    <source>
        <dbReference type="EMBL" id="AFM27896.1"/>
    </source>
</evidence>
<dbReference type="Proteomes" id="UP000006055">
    <property type="component" value="Chromosome"/>
</dbReference>
<organism evidence="1 2">
    <name type="scientific">Desulfomonile tiedjei (strain ATCC 49306 / DSM 6799 / DCB-1)</name>
    <dbReference type="NCBI Taxonomy" id="706587"/>
    <lineage>
        <taxon>Bacteria</taxon>
        <taxon>Pseudomonadati</taxon>
        <taxon>Thermodesulfobacteriota</taxon>
        <taxon>Desulfomonilia</taxon>
        <taxon>Desulfomonilales</taxon>
        <taxon>Desulfomonilaceae</taxon>
        <taxon>Desulfomonile</taxon>
    </lineage>
</organism>
<dbReference type="OrthoDB" id="4544211at2"/>
<sequence>MSISCCSNSYVLKLDERNTWNLRATKSTEAWLQRFAMTLALEHGHRREQPTITFVRGGGTGPPSTSLPWSPDSTALESLEMANWNRVRPGLSRFWSPPRGNDLVCELLNTASEKLEVLMMGEVVHPVYLKAAQSGGLPIHGALIALDGRGVVLAGANDAGKTTSCSRLPDRWKVLCDDETLVMKGEGNQYRAHPFPTWSNLLRSGLGASCDISRSVPLSAFFFLQKATSPEIVSLGRGHAAARINESADEVWTWRGQYLESKQLRAWRTQLFENACSMSANIPSYILRLDLYGRFWETIERILEDLPVPGT</sequence>
<dbReference type="SUPFAM" id="SSF53795">
    <property type="entry name" value="PEP carboxykinase-like"/>
    <property type="match status" value="1"/>
</dbReference>
<keyword evidence="2" id="KW-1185">Reference proteome</keyword>